<evidence type="ECO:0000313" key="2">
    <source>
        <dbReference type="Proteomes" id="UP001164539"/>
    </source>
</evidence>
<sequence>MDRDSSDEDDDRETLVPQNDTKRNHHHHEDEHHRRPTFHIDDFHSPIRRRFSFDLKNLNKRYLFLIFLLPLFILLLFFSGNLRDLFSTNIGNFRFDSLADRMRESELRALSLLKQQQLQLVSLWNQSFFNNNDTSSLLQDAKSALLKQISLNKQIEQVLLSPHKVSNFSLKDVWNPSTGFDSCRKVDSIIPDKKNIEWKPKSDKFLFSICLSGQMSNHLICLEKHMFFAAVLGRVLVIPSSKFDYQYSKVLDIGHINDCLGRKVVVSFEEFMEMKKNHAHIDRFLCYFLAPQPCFVDDEHIKKLKQLGLSMGKIETVWKEDTRKPSKKTVQDVEGKFKTDEDVIAIGDVFFADIEHDWVMQPGGPIAHKCKTLIEPSRLIKLTAQRFVQTFLGSNFIALHFRRHGFLKFCNGKKPSCFYPIPQAADCIARLVQRANAPVIYLSTDAADSETSLLQSLVVVDGKTVPLVKRPARNSAEKWDALLYRHHLEDDSQVEAMLDKTICAMSSVFIGASGSTFTEDILRLRKDWGSASMCDEYLCQGELPNFIADDE</sequence>
<name>A0ACC1Y2I1_MELAZ</name>
<dbReference type="EMBL" id="CM051398">
    <property type="protein sequence ID" value="KAJ4717710.1"/>
    <property type="molecule type" value="Genomic_DNA"/>
</dbReference>
<reference evidence="1 2" key="1">
    <citation type="journal article" date="2023" name="Science">
        <title>Complex scaffold remodeling in plant triterpene biosynthesis.</title>
        <authorList>
            <person name="De La Pena R."/>
            <person name="Hodgson H."/>
            <person name="Liu J.C."/>
            <person name="Stephenson M.J."/>
            <person name="Martin A.C."/>
            <person name="Owen C."/>
            <person name="Harkess A."/>
            <person name="Leebens-Mack J."/>
            <person name="Jimenez L.E."/>
            <person name="Osbourn A."/>
            <person name="Sattely E.S."/>
        </authorList>
    </citation>
    <scope>NUCLEOTIDE SEQUENCE [LARGE SCALE GENOMIC DNA]</scope>
    <source>
        <strain evidence="2">cv. JPN11</strain>
        <tissue evidence="1">Leaf</tissue>
    </source>
</reference>
<proteinExistence type="predicted"/>
<evidence type="ECO:0000313" key="1">
    <source>
        <dbReference type="EMBL" id="KAJ4717710.1"/>
    </source>
</evidence>
<comment type="caution">
    <text evidence="1">The sequence shown here is derived from an EMBL/GenBank/DDBJ whole genome shotgun (WGS) entry which is preliminary data.</text>
</comment>
<organism evidence="1 2">
    <name type="scientific">Melia azedarach</name>
    <name type="common">Chinaberry tree</name>
    <dbReference type="NCBI Taxonomy" id="155640"/>
    <lineage>
        <taxon>Eukaryota</taxon>
        <taxon>Viridiplantae</taxon>
        <taxon>Streptophyta</taxon>
        <taxon>Embryophyta</taxon>
        <taxon>Tracheophyta</taxon>
        <taxon>Spermatophyta</taxon>
        <taxon>Magnoliopsida</taxon>
        <taxon>eudicotyledons</taxon>
        <taxon>Gunneridae</taxon>
        <taxon>Pentapetalae</taxon>
        <taxon>rosids</taxon>
        <taxon>malvids</taxon>
        <taxon>Sapindales</taxon>
        <taxon>Meliaceae</taxon>
        <taxon>Melia</taxon>
    </lineage>
</organism>
<dbReference type="Proteomes" id="UP001164539">
    <property type="component" value="Chromosome 5"/>
</dbReference>
<accession>A0ACC1Y2I1</accession>
<protein>
    <submittedName>
        <fullName evidence="1">O-fucosyltransferase family protein</fullName>
    </submittedName>
</protein>
<gene>
    <name evidence="1" type="ORF">OWV82_009502</name>
</gene>
<keyword evidence="2" id="KW-1185">Reference proteome</keyword>